<accession>A0ACC3CFX6</accession>
<reference evidence="1" key="1">
    <citation type="submission" date="2019-11" db="EMBL/GenBank/DDBJ databases">
        <title>Nori genome reveals adaptations in red seaweeds to the harsh intertidal environment.</title>
        <authorList>
            <person name="Wang D."/>
            <person name="Mao Y."/>
        </authorList>
    </citation>
    <scope>NUCLEOTIDE SEQUENCE</scope>
    <source>
        <tissue evidence="1">Gametophyte</tissue>
    </source>
</reference>
<keyword evidence="2" id="KW-1185">Reference proteome</keyword>
<gene>
    <name evidence="1" type="ORF">I4F81_011251</name>
</gene>
<dbReference type="Proteomes" id="UP000798662">
    <property type="component" value="Chromosome 3"/>
</dbReference>
<dbReference type="EMBL" id="CM020620">
    <property type="protein sequence ID" value="KAK1868768.1"/>
    <property type="molecule type" value="Genomic_DNA"/>
</dbReference>
<name>A0ACC3CFX6_PYRYE</name>
<comment type="caution">
    <text evidence="1">The sequence shown here is derived from an EMBL/GenBank/DDBJ whole genome shotgun (WGS) entry which is preliminary data.</text>
</comment>
<proteinExistence type="predicted"/>
<evidence type="ECO:0000313" key="2">
    <source>
        <dbReference type="Proteomes" id="UP000798662"/>
    </source>
</evidence>
<sequence length="368" mass="37561">MRLTHPATAAAFAAAPGALPPRTRPVRRCAATVAAGGTASPALTVAPSVIAPGRAALVASSAVGGAGRTALLQLPLSLLWTPETAAAALPPLPASPLLDDYALLSLALIHARAHPGAVDPVAAAYVAGLPDAAALDVPLLWADAELDRLAGSALGGAAARMKAEVAAEWAALDAEVLAPARDAFPADVYTADAYAWSAAVVVERGLSLPDYPLVLQLTAPASGVPVGAIVAGVTAAAASEGRSFRDYFLEAGAVVAAAPATDADGGGVVGLSFGLSPEDSQYDDKLDILETYAYPGESADGDEDEDGETAALRACVAYFTRERATLDSLEYYQERRLRELNLLRPVDPSEIVDSESGGRAAAAFDEYY</sequence>
<evidence type="ECO:0000313" key="1">
    <source>
        <dbReference type="EMBL" id="KAK1868768.1"/>
    </source>
</evidence>
<protein>
    <submittedName>
        <fullName evidence="1">Uncharacterized protein</fullName>
    </submittedName>
</protein>
<organism evidence="1 2">
    <name type="scientific">Pyropia yezoensis</name>
    <name type="common">Susabi-nori</name>
    <name type="synonym">Porphyra yezoensis</name>
    <dbReference type="NCBI Taxonomy" id="2788"/>
    <lineage>
        <taxon>Eukaryota</taxon>
        <taxon>Rhodophyta</taxon>
        <taxon>Bangiophyceae</taxon>
        <taxon>Bangiales</taxon>
        <taxon>Bangiaceae</taxon>
        <taxon>Pyropia</taxon>
    </lineage>
</organism>